<reference evidence="1 2" key="1">
    <citation type="submission" date="2024-05" db="EMBL/GenBank/DDBJ databases">
        <authorList>
            <person name="Zhao H."/>
            <person name="Xu Y."/>
            <person name="Lin S."/>
            <person name="Spain J.C."/>
            <person name="Zhou N.-Y."/>
        </authorList>
    </citation>
    <scope>NUCLEOTIDE SEQUENCE [LARGE SCALE GENOMIC DNA]</scope>
    <source>
        <strain evidence="1 2">NEAU-NG30</strain>
    </source>
</reference>
<comment type="caution">
    <text evidence="1">The sequence shown here is derived from an EMBL/GenBank/DDBJ whole genome shotgun (WGS) entry which is preliminary data.</text>
</comment>
<evidence type="ECO:0000313" key="2">
    <source>
        <dbReference type="Proteomes" id="UP001440984"/>
    </source>
</evidence>
<gene>
    <name evidence="1" type="ORF">ABJI51_17285</name>
</gene>
<keyword evidence="2" id="KW-1185">Reference proteome</keyword>
<dbReference type="RefSeq" id="WP_348952038.1">
    <property type="nucleotide sequence ID" value="NZ_JBDZYD010000006.1"/>
</dbReference>
<name>A0ABV0LH97_9PSEU</name>
<dbReference type="Proteomes" id="UP001440984">
    <property type="component" value="Unassembled WGS sequence"/>
</dbReference>
<sequence>MQAVWRATKQGYFDVLEKYQLILQAGKKETFDRGANPYQNAALLIQLRNYVVHFKPEGVDSNDSLTITKRLDGRFRPNAARKSPRGSWSDHDIFGAGCAEWCWRSARSLTDEFARRLALTLDYQNPRPKDPLPV</sequence>
<accession>A0ABV0LH97</accession>
<dbReference type="EMBL" id="JBDZYD010000006">
    <property type="protein sequence ID" value="MEQ0560843.1"/>
    <property type="molecule type" value="Genomic_DNA"/>
</dbReference>
<protein>
    <submittedName>
        <fullName evidence="1">Uncharacterized protein</fullName>
    </submittedName>
</protein>
<evidence type="ECO:0000313" key="1">
    <source>
        <dbReference type="EMBL" id="MEQ0560843.1"/>
    </source>
</evidence>
<organism evidence="1 2">
    <name type="scientific">Amycolatopsis melonis</name>
    <dbReference type="NCBI Taxonomy" id="3156488"/>
    <lineage>
        <taxon>Bacteria</taxon>
        <taxon>Bacillati</taxon>
        <taxon>Actinomycetota</taxon>
        <taxon>Actinomycetes</taxon>
        <taxon>Pseudonocardiales</taxon>
        <taxon>Pseudonocardiaceae</taxon>
        <taxon>Amycolatopsis</taxon>
    </lineage>
</organism>
<proteinExistence type="predicted"/>